<accession>A0ABQ8SY27</accession>
<reference evidence="1 2" key="1">
    <citation type="journal article" date="2022" name="Allergy">
        <title>Genome assembly and annotation of Periplaneta americana reveal a comprehensive cockroach allergen profile.</title>
        <authorList>
            <person name="Wang L."/>
            <person name="Xiong Q."/>
            <person name="Saelim N."/>
            <person name="Wang L."/>
            <person name="Nong W."/>
            <person name="Wan A.T."/>
            <person name="Shi M."/>
            <person name="Liu X."/>
            <person name="Cao Q."/>
            <person name="Hui J.H.L."/>
            <person name="Sookrung N."/>
            <person name="Leung T.F."/>
            <person name="Tungtrongchitr A."/>
            <person name="Tsui S.K.W."/>
        </authorList>
    </citation>
    <scope>NUCLEOTIDE SEQUENCE [LARGE SCALE GENOMIC DNA]</scope>
    <source>
        <strain evidence="1">PWHHKU_190912</strain>
    </source>
</reference>
<keyword evidence="2" id="KW-1185">Reference proteome</keyword>
<sequence>MVLDPTICFERDTNQALQINDDKRAKYLPCLPYLSEKYGILLYNWDVTGLLFVARGSKHAGRLNGGSTHATYVQATSLPLPECGKAWQVRAEWKRAKTGPQQRCPQRQDDVMPCTLPDLRGRVASECLSRAKPTPKVTAGPGELGYV</sequence>
<dbReference type="EMBL" id="JAJSOF020000019">
    <property type="protein sequence ID" value="KAJ4438360.1"/>
    <property type="molecule type" value="Genomic_DNA"/>
</dbReference>
<gene>
    <name evidence="1" type="ORF">ANN_14302</name>
</gene>
<evidence type="ECO:0000313" key="1">
    <source>
        <dbReference type="EMBL" id="KAJ4438360.1"/>
    </source>
</evidence>
<proteinExistence type="predicted"/>
<organism evidence="1 2">
    <name type="scientific">Periplaneta americana</name>
    <name type="common">American cockroach</name>
    <name type="synonym">Blatta americana</name>
    <dbReference type="NCBI Taxonomy" id="6978"/>
    <lineage>
        <taxon>Eukaryota</taxon>
        <taxon>Metazoa</taxon>
        <taxon>Ecdysozoa</taxon>
        <taxon>Arthropoda</taxon>
        <taxon>Hexapoda</taxon>
        <taxon>Insecta</taxon>
        <taxon>Pterygota</taxon>
        <taxon>Neoptera</taxon>
        <taxon>Polyneoptera</taxon>
        <taxon>Dictyoptera</taxon>
        <taxon>Blattodea</taxon>
        <taxon>Blattoidea</taxon>
        <taxon>Blattidae</taxon>
        <taxon>Blattinae</taxon>
        <taxon>Periplaneta</taxon>
    </lineage>
</organism>
<dbReference type="Proteomes" id="UP001148838">
    <property type="component" value="Unassembled WGS sequence"/>
</dbReference>
<evidence type="ECO:0000313" key="2">
    <source>
        <dbReference type="Proteomes" id="UP001148838"/>
    </source>
</evidence>
<protein>
    <submittedName>
        <fullName evidence="1">Uncharacterized protein</fullName>
    </submittedName>
</protein>
<name>A0ABQ8SY27_PERAM</name>
<comment type="caution">
    <text evidence="1">The sequence shown here is derived from an EMBL/GenBank/DDBJ whole genome shotgun (WGS) entry which is preliminary data.</text>
</comment>